<sequence>MSGMARMAMAQEKLFALRREIAKIEGNLPERFAAPEAGAGSEAVLRHYGRLASGAGFSVTGAPRLDSALGGGIPRAALTEVSGRATRDSGAVCGFALALAAIVSRTGAGAQSARPILWICLGDMLSEAGFPYAPGLGSFFGLAPDKLLLARAGRLEDALWAAEEAARLGSFSATILELRGNPAKLDLTATRRLHLRAREAAQPVLLIRHSAEPEPTAAPTRLLVSPAPSPLREALAGPLPRSIGPPAFAATLSKSRTGKDGTFVLDWNSHDFAFQERWPAGERRIVRESGREAQNPGHLAAASFNGPDSAPAARARLALRPERRRAG</sequence>
<dbReference type="PIRSF" id="PIRSF034285">
    <property type="entry name" value="UCP034285"/>
    <property type="match status" value="1"/>
</dbReference>
<dbReference type="STRING" id="266779.Meso_3265"/>
<gene>
    <name evidence="2" type="ordered locus">Meso_3265</name>
</gene>
<dbReference type="AlphaFoldDB" id="Q11D88"/>
<organism evidence="2">
    <name type="scientific">Chelativorans sp. (strain BNC1)</name>
    <dbReference type="NCBI Taxonomy" id="266779"/>
    <lineage>
        <taxon>Bacteria</taxon>
        <taxon>Pseudomonadati</taxon>
        <taxon>Pseudomonadota</taxon>
        <taxon>Alphaproteobacteria</taxon>
        <taxon>Hyphomicrobiales</taxon>
        <taxon>Phyllobacteriaceae</taxon>
        <taxon>Chelativorans</taxon>
    </lineage>
</organism>
<evidence type="ECO:0000256" key="1">
    <source>
        <dbReference type="SAM" id="MobiDB-lite"/>
    </source>
</evidence>
<dbReference type="EMBL" id="CP000390">
    <property type="protein sequence ID" value="ABG64637.1"/>
    <property type="molecule type" value="Genomic_DNA"/>
</dbReference>
<dbReference type="SUPFAM" id="SSF52540">
    <property type="entry name" value="P-loop containing nucleoside triphosphate hydrolases"/>
    <property type="match status" value="1"/>
</dbReference>
<evidence type="ECO:0008006" key="3">
    <source>
        <dbReference type="Google" id="ProtNLM"/>
    </source>
</evidence>
<dbReference type="Gene3D" id="3.40.50.300">
    <property type="entry name" value="P-loop containing nucleotide triphosphate hydrolases"/>
    <property type="match status" value="1"/>
</dbReference>
<dbReference type="HOGENOM" id="CLU_065750_0_0_5"/>
<feature type="region of interest" description="Disordered" evidence="1">
    <location>
        <begin position="289"/>
        <end position="312"/>
    </location>
</feature>
<evidence type="ECO:0000313" key="2">
    <source>
        <dbReference type="EMBL" id="ABG64637.1"/>
    </source>
</evidence>
<protein>
    <recommendedName>
        <fullName evidence="3">Protein ImuA</fullName>
    </recommendedName>
</protein>
<dbReference type="eggNOG" id="COG4544">
    <property type="taxonomic scope" value="Bacteria"/>
</dbReference>
<accession>Q11D88</accession>
<dbReference type="InterPro" id="IPR027417">
    <property type="entry name" value="P-loop_NTPase"/>
</dbReference>
<proteinExistence type="predicted"/>
<dbReference type="InterPro" id="IPR017026">
    <property type="entry name" value="ImuA"/>
</dbReference>
<reference evidence="2" key="1">
    <citation type="submission" date="2006-06" db="EMBL/GenBank/DDBJ databases">
        <title>Complete sequence of chromosome of Chelativorans sp. BNC1.</title>
        <authorList>
            <consortium name="US DOE Joint Genome Institute"/>
            <person name="Copeland A."/>
            <person name="Lucas S."/>
            <person name="Lapidus A."/>
            <person name="Barry K."/>
            <person name="Detter J.C."/>
            <person name="Glavina del Rio T."/>
            <person name="Hammon N."/>
            <person name="Israni S."/>
            <person name="Dalin E."/>
            <person name="Tice H."/>
            <person name="Pitluck S."/>
            <person name="Chertkov O."/>
            <person name="Brettin T."/>
            <person name="Bruce D."/>
            <person name="Han C."/>
            <person name="Tapia R."/>
            <person name="Gilna P."/>
            <person name="Schmutz J."/>
            <person name="Larimer F."/>
            <person name="Land M."/>
            <person name="Hauser L."/>
            <person name="Kyrpides N."/>
            <person name="Mikhailova N."/>
            <person name="Richardson P."/>
        </authorList>
    </citation>
    <scope>NUCLEOTIDE SEQUENCE</scope>
    <source>
        <strain evidence="2">BNC1</strain>
    </source>
</reference>
<dbReference type="KEGG" id="mes:Meso_3265"/>
<name>Q11D88_CHESB</name>